<evidence type="ECO:0000256" key="1">
    <source>
        <dbReference type="ARBA" id="ARBA00022527"/>
    </source>
</evidence>
<dbReference type="Gene3D" id="3.30.200.20">
    <property type="entry name" value="Phosphorylase Kinase, domain 1"/>
    <property type="match status" value="1"/>
</dbReference>
<evidence type="ECO:0000259" key="7">
    <source>
        <dbReference type="PROSITE" id="PS50011"/>
    </source>
</evidence>
<proteinExistence type="predicted"/>
<keyword evidence="4" id="KW-0418">Kinase</keyword>
<keyword evidence="1" id="KW-0723">Serine/threonine-protein kinase</keyword>
<evidence type="ECO:0000256" key="6">
    <source>
        <dbReference type="SAM" id="MobiDB-lite"/>
    </source>
</evidence>
<keyword evidence="3" id="KW-0547">Nucleotide-binding</keyword>
<dbReference type="PROSITE" id="PS00108">
    <property type="entry name" value="PROTEIN_KINASE_ST"/>
    <property type="match status" value="1"/>
</dbReference>
<feature type="domain" description="Protein kinase" evidence="7">
    <location>
        <begin position="142"/>
        <end position="451"/>
    </location>
</feature>
<dbReference type="SMART" id="SM00220">
    <property type="entry name" value="S_TKc"/>
    <property type="match status" value="1"/>
</dbReference>
<dbReference type="VEuPathDB" id="CryptoDB:ChTU502y2012_400fg0125"/>
<evidence type="ECO:0000256" key="3">
    <source>
        <dbReference type="ARBA" id="ARBA00022741"/>
    </source>
</evidence>
<dbReference type="InterPro" id="IPR000719">
    <property type="entry name" value="Prot_kinase_dom"/>
</dbReference>
<dbReference type="GO" id="GO:0005524">
    <property type="term" value="F:ATP binding"/>
    <property type="evidence" value="ECO:0007669"/>
    <property type="project" value="UniProtKB-KW"/>
</dbReference>
<sequence length="454" mass="52305">MRRSSFSRSPSPEVRSPMDSLKKKSISEVTSLTKADQENKILIVEIKEQRNALIKEPELASSQDNLECKDEIKQEIMKKDNKTEQNIDFEEIDDIFASDTEESKSKYIKPSGNPGYNKRLECDDDDGYYVSYIGEIIGNRYKVSSNSTGKGMFSSVVKCVDMETQNEVAIKIIRINDMMRSTGEKEYSFVKKFKGAPNIVQVQGTFMHQNHLCIVFEWLHGSLKNCIHHFSKHNIRKTQDLAFRIFQGLKIIHEKGLVHADLKPENILIDSERKTIRISDFGSMHFTTDASPACYLVSRFYRAPEIILGCISYGQPIDIWSIGCVLYECFTGDIMFKGRTNNDMIKLIMEYRGNFPKRLLNQGVFTKSHFSECLTQFKWINTQGMLQIIKNYTANKNIYNSLMDSVKSSNIVYSETEQTLIRRLSNLIEKCLIIDPKKRISAKEALEHSFFQLK</sequence>
<gene>
    <name evidence="8" type="ORF">CHUDEA8_5180</name>
</gene>
<reference evidence="8" key="1">
    <citation type="submission" date="2015-08" db="EMBL/GenBank/DDBJ databases">
        <authorList>
            <person name="Babu N.S."/>
            <person name="Beckwith C.J."/>
            <person name="Beseler K.G."/>
            <person name="Brison A."/>
            <person name="Carone J.V."/>
            <person name="Caskin T.P."/>
            <person name="Diamond M."/>
            <person name="Durham M.E."/>
            <person name="Foxe J.M."/>
            <person name="Go M."/>
            <person name="Henderson B.A."/>
            <person name="Jones I.B."/>
            <person name="McGettigan J.A."/>
            <person name="Micheletti S.J."/>
            <person name="Nasrallah M.E."/>
            <person name="Ortiz D."/>
            <person name="Piller C.R."/>
            <person name="Privatt S.R."/>
            <person name="Schneider S.L."/>
            <person name="Sharp S."/>
            <person name="Smith T.C."/>
            <person name="Stanton J.D."/>
            <person name="Ullery H.E."/>
            <person name="Wilson R.J."/>
            <person name="Serrano M.G."/>
            <person name="Buck G."/>
            <person name="Lee V."/>
            <person name="Wang Y."/>
            <person name="Carvalho R."/>
            <person name="Voegtly L."/>
            <person name="Shi R."/>
            <person name="Duckworth R."/>
            <person name="Johnson A."/>
            <person name="Loviza R."/>
            <person name="Walstead R."/>
            <person name="Shah Z."/>
            <person name="Kiflezghi M."/>
            <person name="Wade K."/>
            <person name="Ball S.L."/>
            <person name="Bradley K.W."/>
            <person name="Asai D.J."/>
            <person name="Bowman C.A."/>
            <person name="Russell D.A."/>
            <person name="Pope W.H."/>
            <person name="Jacobs-Sera D."/>
            <person name="Hendrix R.W."/>
            <person name="Hatfull G.F."/>
        </authorList>
    </citation>
    <scope>NUCLEOTIDE SEQUENCE [LARGE SCALE GENOMIC DNA]</scope>
</reference>
<evidence type="ECO:0000256" key="2">
    <source>
        <dbReference type="ARBA" id="ARBA00022679"/>
    </source>
</evidence>
<evidence type="ECO:0000256" key="4">
    <source>
        <dbReference type="ARBA" id="ARBA00022777"/>
    </source>
</evidence>
<dbReference type="Gene3D" id="1.10.510.10">
    <property type="entry name" value="Transferase(Phosphotransferase) domain 1"/>
    <property type="match status" value="1"/>
</dbReference>
<dbReference type="PROSITE" id="PS50011">
    <property type="entry name" value="PROTEIN_KINASE_DOM"/>
    <property type="match status" value="1"/>
</dbReference>
<evidence type="ECO:0000313" key="8">
    <source>
        <dbReference type="EMBL" id="CUV08070.1"/>
    </source>
</evidence>
<dbReference type="VEuPathDB" id="CryptoDB:Chro.80590"/>
<dbReference type="SUPFAM" id="SSF56112">
    <property type="entry name" value="Protein kinase-like (PK-like)"/>
    <property type="match status" value="1"/>
</dbReference>
<dbReference type="InterPro" id="IPR050494">
    <property type="entry name" value="Ser_Thr_dual-spec_kinase"/>
</dbReference>
<dbReference type="InterPro" id="IPR011009">
    <property type="entry name" value="Kinase-like_dom_sf"/>
</dbReference>
<feature type="region of interest" description="Disordered" evidence="6">
    <location>
        <begin position="1"/>
        <end position="24"/>
    </location>
</feature>
<dbReference type="VEuPathDB" id="CryptoDB:CHUDEA8_5180"/>
<accession>A0A0S4TMT3</accession>
<dbReference type="Proteomes" id="UP000199752">
    <property type="component" value="Chromosome 8"/>
</dbReference>
<protein>
    <recommendedName>
        <fullName evidence="7">Protein kinase domain-containing protein</fullName>
    </recommendedName>
</protein>
<dbReference type="InterPro" id="IPR008271">
    <property type="entry name" value="Ser/Thr_kinase_AS"/>
</dbReference>
<dbReference type="EMBL" id="LN877954">
    <property type="protein sequence ID" value="CUV08070.1"/>
    <property type="molecule type" value="Genomic_DNA"/>
</dbReference>
<name>A0A0S4TMT3_CRYHO</name>
<evidence type="ECO:0000256" key="5">
    <source>
        <dbReference type="ARBA" id="ARBA00022840"/>
    </source>
</evidence>
<dbReference type="AlphaFoldDB" id="A0A0S4TMT3"/>
<keyword evidence="2" id="KW-0808">Transferase</keyword>
<dbReference type="PANTHER" id="PTHR24058">
    <property type="entry name" value="DUAL SPECIFICITY PROTEIN KINASE"/>
    <property type="match status" value="1"/>
</dbReference>
<feature type="compositionally biased region" description="Low complexity" evidence="6">
    <location>
        <begin position="1"/>
        <end position="17"/>
    </location>
</feature>
<dbReference type="PANTHER" id="PTHR24058:SF103">
    <property type="entry name" value="SERINE_THREONINE-PROTEIN KINASE PRP4 HOMOLOG"/>
    <property type="match status" value="1"/>
</dbReference>
<dbReference type="VEuPathDB" id="CryptoDB:GY17_00000970"/>
<organism evidence="8">
    <name type="scientific">Cryptosporidium hominis</name>
    <dbReference type="NCBI Taxonomy" id="237895"/>
    <lineage>
        <taxon>Eukaryota</taxon>
        <taxon>Sar</taxon>
        <taxon>Alveolata</taxon>
        <taxon>Apicomplexa</taxon>
        <taxon>Conoidasida</taxon>
        <taxon>Coccidia</taxon>
        <taxon>Eucoccidiorida</taxon>
        <taxon>Eimeriorina</taxon>
        <taxon>Cryptosporidiidae</taxon>
        <taxon>Cryptosporidium</taxon>
    </lineage>
</organism>
<keyword evidence="5" id="KW-0067">ATP-binding</keyword>
<dbReference type="GO" id="GO:0004674">
    <property type="term" value="F:protein serine/threonine kinase activity"/>
    <property type="evidence" value="ECO:0007669"/>
    <property type="project" value="UniProtKB-KW"/>
</dbReference>
<dbReference type="Pfam" id="PF00069">
    <property type="entry name" value="Pkinase"/>
    <property type="match status" value="1"/>
</dbReference>